<dbReference type="AlphaFoldDB" id="A0A127V976"/>
<dbReference type="PATRIC" id="fig|188932.3.peg.1052"/>
<dbReference type="Proteomes" id="UP000071561">
    <property type="component" value="Chromosome"/>
</dbReference>
<evidence type="ECO:0000313" key="2">
    <source>
        <dbReference type="Proteomes" id="UP000071561"/>
    </source>
</evidence>
<evidence type="ECO:0000313" key="1">
    <source>
        <dbReference type="EMBL" id="AMP97952.1"/>
    </source>
</evidence>
<reference evidence="1 2" key="1">
    <citation type="submission" date="2016-03" db="EMBL/GenBank/DDBJ databases">
        <title>Complete genome sequence of Pedobacter cryoconitis PAMC 27485.</title>
        <authorList>
            <person name="Lee J."/>
            <person name="Kim O.-S."/>
        </authorList>
    </citation>
    <scope>NUCLEOTIDE SEQUENCE [LARGE SCALE GENOMIC DNA]</scope>
    <source>
        <strain evidence="1 2">PAMC 27485</strain>
    </source>
</reference>
<accession>A0A127V976</accession>
<protein>
    <submittedName>
        <fullName evidence="1">Competence protein transcription factor</fullName>
    </submittedName>
</protein>
<proteinExistence type="predicted"/>
<sequence length="233" mass="27679">MCAAEFLQHYYMEPNSSIFLNNDQLRKESPGGLEKNLRNHYGETAWHRNWKAAFPEAFREVSFSDVKMGELHRADVHTPCGTTLEFQNSPICLEELKSREAFYPKLIWILNGKKFKGFRVLKNLPDVDDPRIAAYDFCNTDHLSMIRKADFLQGTTRVLNFQHPELKKLPLTSYYYSFCWKHPHRVWYQAKNPIIVDLGGHFIYQLKQRRQLSEDYPYLHMMTRKSFIEQYVC</sequence>
<dbReference type="KEGG" id="pcm:AY601_1020"/>
<keyword evidence="2" id="KW-1185">Reference proteome</keyword>
<name>A0A127V976_9SPHI</name>
<organism evidence="1 2">
    <name type="scientific">Pedobacter cryoconitis</name>
    <dbReference type="NCBI Taxonomy" id="188932"/>
    <lineage>
        <taxon>Bacteria</taxon>
        <taxon>Pseudomonadati</taxon>
        <taxon>Bacteroidota</taxon>
        <taxon>Sphingobacteriia</taxon>
        <taxon>Sphingobacteriales</taxon>
        <taxon>Sphingobacteriaceae</taxon>
        <taxon>Pedobacter</taxon>
    </lineage>
</organism>
<dbReference type="EMBL" id="CP014504">
    <property type="protein sequence ID" value="AMP97952.1"/>
    <property type="molecule type" value="Genomic_DNA"/>
</dbReference>
<gene>
    <name evidence="1" type="ORF">AY601_1020</name>
</gene>